<dbReference type="Proteomes" id="UP000190888">
    <property type="component" value="Unassembled WGS sequence"/>
</dbReference>
<dbReference type="STRING" id="413434.SAMN04488132_103365"/>
<name>A0A1T4MFH9_9BACT</name>
<dbReference type="InterPro" id="IPR050955">
    <property type="entry name" value="Plant_Biomass_Hydrol_Est"/>
</dbReference>
<dbReference type="Pfam" id="PF02230">
    <property type="entry name" value="Abhydrolase_2"/>
    <property type="match status" value="1"/>
</dbReference>
<dbReference type="Gene3D" id="3.40.50.1820">
    <property type="entry name" value="alpha/beta hydrolase"/>
    <property type="match status" value="1"/>
</dbReference>
<dbReference type="RefSeq" id="WP_078830835.1">
    <property type="nucleotide sequence ID" value="NZ_FUWH01000003.1"/>
</dbReference>
<evidence type="ECO:0000256" key="1">
    <source>
        <dbReference type="ARBA" id="ARBA00022729"/>
    </source>
</evidence>
<feature type="chain" id="PRO_5013069324" evidence="2">
    <location>
        <begin position="20"/>
        <end position="264"/>
    </location>
</feature>
<evidence type="ECO:0000313" key="5">
    <source>
        <dbReference type="Proteomes" id="UP000190888"/>
    </source>
</evidence>
<proteinExistence type="predicted"/>
<evidence type="ECO:0000259" key="3">
    <source>
        <dbReference type="Pfam" id="PF02230"/>
    </source>
</evidence>
<dbReference type="AlphaFoldDB" id="A0A1T4MFH9"/>
<dbReference type="OrthoDB" id="9764953at2"/>
<dbReference type="PANTHER" id="PTHR43037:SF1">
    <property type="entry name" value="BLL1128 PROTEIN"/>
    <property type="match status" value="1"/>
</dbReference>
<sequence length="264" mass="29995">MKKIACLTFLLCFCRFTMAQQQDLYQKKVYIQGKDTLRYRILYPEHYRPSKSYPLIVFMHGSGERGNDNGAQLLHGGDLFAKDKIRDHFPAIVVFPQCPKDSTWSRFKRGNDPSGFTFLTEETPPVPQLLLKNLMDSLRNNGHADRKRIYLGGLSLGAIGAYDMLIRYPNYFAAVFAICGAGNVPLLVKNAKHVPMWIFHGALDNVVLPYANRELYKAMITSGAKEVNYTEYPKANHNSWDSAFAEPKLLPWIFSNKNKKPAAP</sequence>
<reference evidence="4 5" key="1">
    <citation type="submission" date="2017-02" db="EMBL/GenBank/DDBJ databases">
        <authorList>
            <person name="Peterson S.W."/>
        </authorList>
    </citation>
    <scope>NUCLEOTIDE SEQUENCE [LARGE SCALE GENOMIC DNA]</scope>
    <source>
        <strain evidence="4 5">DSM 22335</strain>
    </source>
</reference>
<dbReference type="EMBL" id="FUWH01000003">
    <property type="protein sequence ID" value="SJZ65673.1"/>
    <property type="molecule type" value="Genomic_DNA"/>
</dbReference>
<dbReference type="GO" id="GO:0016787">
    <property type="term" value="F:hydrolase activity"/>
    <property type="evidence" value="ECO:0007669"/>
    <property type="project" value="InterPro"/>
</dbReference>
<accession>A0A1T4MFH9</accession>
<dbReference type="InterPro" id="IPR029058">
    <property type="entry name" value="AB_hydrolase_fold"/>
</dbReference>
<dbReference type="SUPFAM" id="SSF53474">
    <property type="entry name" value="alpha/beta-Hydrolases"/>
    <property type="match status" value="1"/>
</dbReference>
<keyword evidence="5" id="KW-1185">Reference proteome</keyword>
<gene>
    <name evidence="4" type="ORF">SAMN04488132_103365</name>
</gene>
<evidence type="ECO:0000256" key="2">
    <source>
        <dbReference type="SAM" id="SignalP"/>
    </source>
</evidence>
<dbReference type="InterPro" id="IPR003140">
    <property type="entry name" value="PLipase/COase/thioEstase"/>
</dbReference>
<feature type="domain" description="Phospholipase/carboxylesterase/thioesterase" evidence="3">
    <location>
        <begin position="52"/>
        <end position="244"/>
    </location>
</feature>
<keyword evidence="1 2" id="KW-0732">Signal</keyword>
<dbReference type="PANTHER" id="PTHR43037">
    <property type="entry name" value="UNNAMED PRODUCT-RELATED"/>
    <property type="match status" value="1"/>
</dbReference>
<evidence type="ECO:0000313" key="4">
    <source>
        <dbReference type="EMBL" id="SJZ65673.1"/>
    </source>
</evidence>
<organism evidence="4 5">
    <name type="scientific">Sediminibacterium ginsengisoli</name>
    <dbReference type="NCBI Taxonomy" id="413434"/>
    <lineage>
        <taxon>Bacteria</taxon>
        <taxon>Pseudomonadati</taxon>
        <taxon>Bacteroidota</taxon>
        <taxon>Chitinophagia</taxon>
        <taxon>Chitinophagales</taxon>
        <taxon>Chitinophagaceae</taxon>
        <taxon>Sediminibacterium</taxon>
    </lineage>
</organism>
<feature type="signal peptide" evidence="2">
    <location>
        <begin position="1"/>
        <end position="19"/>
    </location>
</feature>
<protein>
    <submittedName>
        <fullName evidence="4">Phospholipase/Carboxylesterase</fullName>
    </submittedName>
</protein>